<dbReference type="InterPro" id="IPR013512">
    <property type="entry name" value="DXP_reductoisomerase_N"/>
</dbReference>
<dbReference type="EMBL" id="FYDG01000004">
    <property type="protein sequence ID" value="SNB70941.1"/>
    <property type="molecule type" value="Genomic_DNA"/>
</dbReference>
<dbReference type="FunFam" id="3.40.50.720:FF:000045">
    <property type="entry name" value="1-deoxy-D-xylulose 5-phosphate reductoisomerase"/>
    <property type="match status" value="1"/>
</dbReference>
<evidence type="ECO:0000313" key="14">
    <source>
        <dbReference type="Proteomes" id="UP000198418"/>
    </source>
</evidence>
<feature type="domain" description="DXP reductoisomerase C-terminal" evidence="12">
    <location>
        <begin position="268"/>
        <end position="388"/>
    </location>
</feature>
<dbReference type="UniPathway" id="UPA00056">
    <property type="reaction ID" value="UER00092"/>
</dbReference>
<evidence type="ECO:0000256" key="7">
    <source>
        <dbReference type="ARBA" id="ARBA00023229"/>
    </source>
</evidence>
<dbReference type="HAMAP" id="MF_00183">
    <property type="entry name" value="DXP_reductoisom"/>
    <property type="match status" value="1"/>
</dbReference>
<comment type="similarity">
    <text evidence="2 9">Belongs to the DXR family.</text>
</comment>
<feature type="binding site" evidence="9">
    <location>
        <position position="219"/>
    </location>
    <ligand>
        <name>1-deoxy-D-xylulose 5-phosphate</name>
        <dbReference type="ChEBI" id="CHEBI:57792"/>
    </ligand>
</feature>
<gene>
    <name evidence="9" type="primary">dxr</name>
    <name evidence="13" type="ORF">SAMN06265338_10455</name>
</gene>
<feature type="binding site" evidence="9">
    <location>
        <position position="132"/>
    </location>
    <ligand>
        <name>1-deoxy-D-xylulose 5-phosphate</name>
        <dbReference type="ChEBI" id="CHEBI:57792"/>
    </ligand>
</feature>
<accession>A0A212REY7</accession>
<keyword evidence="5 9" id="KW-0560">Oxidoreductase</keyword>
<evidence type="ECO:0000256" key="8">
    <source>
        <dbReference type="ARBA" id="ARBA00048543"/>
    </source>
</evidence>
<evidence type="ECO:0000259" key="12">
    <source>
        <dbReference type="Pfam" id="PF13288"/>
    </source>
</evidence>
<feature type="binding site" evidence="9">
    <location>
        <position position="159"/>
    </location>
    <ligand>
        <name>1-deoxy-D-xylulose 5-phosphate</name>
        <dbReference type="ChEBI" id="CHEBI:57792"/>
    </ligand>
</feature>
<evidence type="ECO:0000259" key="11">
    <source>
        <dbReference type="Pfam" id="PF08436"/>
    </source>
</evidence>
<comment type="function">
    <text evidence="9">Catalyzes the NADPH-dependent rearrangement and reduction of 1-deoxy-D-xylulose-5-phosphate (DXP) to 2-C-methyl-D-erythritol 4-phosphate (MEP).</text>
</comment>
<keyword evidence="14" id="KW-1185">Reference proteome</keyword>
<feature type="binding site" evidence="9">
    <location>
        <position position="46"/>
    </location>
    <ligand>
        <name>NADPH</name>
        <dbReference type="ChEBI" id="CHEBI:57783"/>
    </ligand>
</feature>
<feature type="binding site" evidence="9">
    <location>
        <position position="212"/>
    </location>
    <ligand>
        <name>NADPH</name>
        <dbReference type="ChEBI" id="CHEBI:57783"/>
    </ligand>
</feature>
<proteinExistence type="inferred from homology"/>
<dbReference type="InterPro" id="IPR003821">
    <property type="entry name" value="DXP_reductoisomerase"/>
</dbReference>
<feature type="binding site" evidence="9">
    <location>
        <position position="47"/>
    </location>
    <ligand>
        <name>NADPH</name>
        <dbReference type="ChEBI" id="CHEBI:57783"/>
    </ligand>
</feature>
<dbReference type="GO" id="GO:0051484">
    <property type="term" value="P:isopentenyl diphosphate biosynthetic process, methylerythritol 4-phosphate pathway involved in terpenoid biosynthetic process"/>
    <property type="evidence" value="ECO:0007669"/>
    <property type="project" value="UniProtKB-ARBA"/>
</dbReference>
<feature type="binding site" evidence="9">
    <location>
        <position position="206"/>
    </location>
    <ligand>
        <name>1-deoxy-D-xylulose 5-phosphate</name>
        <dbReference type="ChEBI" id="CHEBI:57792"/>
    </ligand>
</feature>
<dbReference type="OrthoDB" id="9806546at2"/>
<dbReference type="AlphaFoldDB" id="A0A212REY7"/>
<dbReference type="SUPFAM" id="SSF69055">
    <property type="entry name" value="1-deoxy-D-xylulose-5-phosphate reductoisomerase, C-terminal domain"/>
    <property type="match status" value="1"/>
</dbReference>
<keyword evidence="3 9" id="KW-0479">Metal-binding</keyword>
<comment type="cofactor">
    <cofactor evidence="9">
        <name>Mg(2+)</name>
        <dbReference type="ChEBI" id="CHEBI:18420"/>
    </cofactor>
    <cofactor evidence="9">
        <name>Mn(2+)</name>
        <dbReference type="ChEBI" id="CHEBI:29035"/>
    </cofactor>
</comment>
<dbReference type="SUPFAM" id="SSF51735">
    <property type="entry name" value="NAD(P)-binding Rossmann-fold domains"/>
    <property type="match status" value="1"/>
</dbReference>
<dbReference type="GO" id="GO:0030145">
    <property type="term" value="F:manganese ion binding"/>
    <property type="evidence" value="ECO:0007669"/>
    <property type="project" value="TreeGrafter"/>
</dbReference>
<dbReference type="RefSeq" id="WP_088520527.1">
    <property type="nucleotide sequence ID" value="NZ_FYDG01000004.1"/>
</dbReference>
<dbReference type="InterPro" id="IPR026877">
    <property type="entry name" value="DXPR_C"/>
</dbReference>
<feature type="binding site" evidence="9">
    <location>
        <position position="23"/>
    </location>
    <ligand>
        <name>NADPH</name>
        <dbReference type="ChEBI" id="CHEBI:57783"/>
    </ligand>
</feature>
<dbReference type="PANTHER" id="PTHR30525">
    <property type="entry name" value="1-DEOXY-D-XYLULOSE 5-PHOSPHATE REDUCTOISOMERASE"/>
    <property type="match status" value="1"/>
</dbReference>
<dbReference type="GO" id="GO:0016853">
    <property type="term" value="F:isomerase activity"/>
    <property type="evidence" value="ECO:0007669"/>
    <property type="project" value="UniProtKB-KW"/>
</dbReference>
<comment type="caution">
    <text evidence="9">Lacks conserved residue(s) required for the propagation of feature annotation.</text>
</comment>
<evidence type="ECO:0000256" key="1">
    <source>
        <dbReference type="ARBA" id="ARBA00005094"/>
    </source>
</evidence>
<dbReference type="Pfam" id="PF02670">
    <property type="entry name" value="DXP_reductoisom"/>
    <property type="match status" value="1"/>
</dbReference>
<feature type="binding site" evidence="9">
    <location>
        <position position="228"/>
    </location>
    <ligand>
        <name>1-deoxy-D-xylulose 5-phosphate</name>
        <dbReference type="ChEBI" id="CHEBI:57792"/>
    </ligand>
</feature>
<dbReference type="InterPro" id="IPR036169">
    <property type="entry name" value="DXPR_C_sf"/>
</dbReference>
<dbReference type="Pfam" id="PF08436">
    <property type="entry name" value="DXP_redisom_C"/>
    <property type="match status" value="1"/>
</dbReference>
<dbReference type="SUPFAM" id="SSF55347">
    <property type="entry name" value="Glyceraldehyde-3-phosphate dehydrogenase-like, C-terminal domain"/>
    <property type="match status" value="1"/>
</dbReference>
<feature type="binding site" evidence="9">
    <location>
        <position position="22"/>
    </location>
    <ligand>
        <name>NADPH</name>
        <dbReference type="ChEBI" id="CHEBI:57783"/>
    </ligand>
</feature>
<dbReference type="GO" id="GO:0030604">
    <property type="term" value="F:1-deoxy-D-xylulose-5-phosphate reductoisomerase activity"/>
    <property type="evidence" value="ECO:0007669"/>
    <property type="project" value="UniProtKB-UniRule"/>
</dbReference>
<evidence type="ECO:0000256" key="2">
    <source>
        <dbReference type="ARBA" id="ARBA00006825"/>
    </source>
</evidence>
<feature type="binding site" evidence="9">
    <location>
        <position position="21"/>
    </location>
    <ligand>
        <name>NADPH</name>
        <dbReference type="ChEBI" id="CHEBI:57783"/>
    </ligand>
</feature>
<dbReference type="EC" id="1.1.1.267" evidence="9"/>
<dbReference type="PIRSF" id="PIRSF006205">
    <property type="entry name" value="Dxp_reductismrs"/>
    <property type="match status" value="1"/>
</dbReference>
<comment type="pathway">
    <text evidence="1 9">Isoprenoid biosynthesis; isopentenyl diphosphate biosynthesis via DXP pathway; isopentenyl diphosphate from 1-deoxy-D-xylulose 5-phosphate: step 1/6.</text>
</comment>
<sequence>MSLALAPTPKPKKLNILGATGSIGRSAEAVILGAPGRFEVGAVASGRDAKNLARVAKSLGARFAAVADEASYAELKAELSGSGIECGAGPQALEQAAVAPADLVVGAIAGAAGVKPTHAALVAGLDVALANKECLVCAGDAFMRTARKKGVKVLPMDSEHNAIFQALGGEPMENVETMWLTASGGPFRTWSAEKIAAATPEQALAHPNWAMGPKVTVDSASLMNKGLELIEALHIFSIPAEKLAVVVHPQSIVHGMVSFADGAVTAGMANPDMKAPIAHCLAWPERVATSVRRLDLASLGTLTFEKPDLERFPALRVAMAALRAGGVMPTVMNAANEIMVAAFLNKQIGFNDIAREVEAVCEEFARHNATAAPADIEEALAVDHIVRESSRSRIAGVGR</sequence>
<evidence type="ECO:0000259" key="10">
    <source>
        <dbReference type="Pfam" id="PF02670"/>
    </source>
</evidence>
<feature type="binding site" evidence="9">
    <location>
        <position position="20"/>
    </location>
    <ligand>
        <name>NADPH</name>
        <dbReference type="ChEBI" id="CHEBI:57783"/>
    </ligand>
</feature>
<dbReference type="NCBIfam" id="TIGR00243">
    <property type="entry name" value="Dxr"/>
    <property type="match status" value="1"/>
</dbReference>
<organism evidence="13 14">
    <name type="scientific">Rhodoblastus acidophilus</name>
    <name type="common">Rhodopseudomonas acidophila</name>
    <dbReference type="NCBI Taxonomy" id="1074"/>
    <lineage>
        <taxon>Bacteria</taxon>
        <taxon>Pseudomonadati</taxon>
        <taxon>Pseudomonadota</taxon>
        <taxon>Alphaproteobacteria</taxon>
        <taxon>Hyphomicrobiales</taxon>
        <taxon>Rhodoblastaceae</taxon>
        <taxon>Rhodoblastus</taxon>
    </lineage>
</organism>
<evidence type="ECO:0000256" key="3">
    <source>
        <dbReference type="ARBA" id="ARBA00022723"/>
    </source>
</evidence>
<keyword evidence="13" id="KW-0413">Isomerase</keyword>
<keyword evidence="6 9" id="KW-0464">Manganese</keyword>
<evidence type="ECO:0000256" key="9">
    <source>
        <dbReference type="HAMAP-Rule" id="MF_00183"/>
    </source>
</evidence>
<keyword evidence="4 9" id="KW-0521">NADP</keyword>
<evidence type="ECO:0000313" key="13">
    <source>
        <dbReference type="EMBL" id="SNB70941.1"/>
    </source>
</evidence>
<evidence type="ECO:0000256" key="6">
    <source>
        <dbReference type="ARBA" id="ARBA00023211"/>
    </source>
</evidence>
<dbReference type="Gene3D" id="1.10.1740.10">
    <property type="match status" value="1"/>
</dbReference>
<feature type="binding site" evidence="9">
    <location>
        <position position="183"/>
    </location>
    <ligand>
        <name>1-deoxy-D-xylulose 5-phosphate</name>
        <dbReference type="ChEBI" id="CHEBI:57792"/>
    </ligand>
</feature>
<evidence type="ECO:0000256" key="4">
    <source>
        <dbReference type="ARBA" id="ARBA00022857"/>
    </source>
</evidence>
<feature type="binding site" evidence="9">
    <location>
        <position position="224"/>
    </location>
    <ligand>
        <name>1-deoxy-D-xylulose 5-phosphate</name>
        <dbReference type="ChEBI" id="CHEBI:57792"/>
    </ligand>
</feature>
<name>A0A212REY7_RHOAC</name>
<dbReference type="Pfam" id="PF13288">
    <property type="entry name" value="DXPR_C"/>
    <property type="match status" value="1"/>
</dbReference>
<protein>
    <recommendedName>
        <fullName evidence="9">1-deoxy-D-xylulose 5-phosphate reductoisomerase</fullName>
        <shortName evidence="9">DXP reductoisomerase</shortName>
        <ecNumber evidence="9">1.1.1.267</ecNumber>
    </recommendedName>
    <alternativeName>
        <fullName evidence="9">1-deoxyxylulose-5-phosphate reductoisomerase</fullName>
    </alternativeName>
    <alternativeName>
        <fullName evidence="9">2-C-methyl-D-erythritol 4-phosphate synthase</fullName>
    </alternativeName>
</protein>
<keyword evidence="7 9" id="KW-0414">Isoprene biosynthesis</keyword>
<feature type="domain" description="1-deoxy-D-xylulose 5-phosphate reductoisomerase C-terminal" evidence="11">
    <location>
        <begin position="153"/>
        <end position="236"/>
    </location>
</feature>
<evidence type="ECO:0000256" key="5">
    <source>
        <dbReference type="ARBA" id="ARBA00023002"/>
    </source>
</evidence>
<feature type="binding site" evidence="9">
    <location>
        <position position="228"/>
    </location>
    <ligand>
        <name>Mn(2+)</name>
        <dbReference type="ChEBI" id="CHEBI:29035"/>
    </ligand>
</feature>
<dbReference type="PANTHER" id="PTHR30525:SF0">
    <property type="entry name" value="1-DEOXY-D-XYLULOSE 5-PHOSPHATE REDUCTOISOMERASE, CHLOROPLASTIC"/>
    <property type="match status" value="1"/>
</dbReference>
<dbReference type="InterPro" id="IPR013644">
    <property type="entry name" value="DXP_reductoisomerase_C"/>
</dbReference>
<feature type="domain" description="1-deoxy-D-xylulose 5-phosphate reductoisomerase N-terminal" evidence="10">
    <location>
        <begin position="15"/>
        <end position="139"/>
    </location>
</feature>
<dbReference type="GO" id="GO:0070402">
    <property type="term" value="F:NADPH binding"/>
    <property type="evidence" value="ECO:0007669"/>
    <property type="project" value="InterPro"/>
</dbReference>
<feature type="binding site" evidence="9">
    <location>
        <position position="133"/>
    </location>
    <ligand>
        <name>NADPH</name>
        <dbReference type="ChEBI" id="CHEBI:57783"/>
    </ligand>
</feature>
<comment type="catalytic activity">
    <reaction evidence="8">
        <text>2-C-methyl-D-erythritol 4-phosphate + NADP(+) = 1-deoxy-D-xylulose 5-phosphate + NADPH + H(+)</text>
        <dbReference type="Rhea" id="RHEA:13717"/>
        <dbReference type="ChEBI" id="CHEBI:15378"/>
        <dbReference type="ChEBI" id="CHEBI:57783"/>
        <dbReference type="ChEBI" id="CHEBI:57792"/>
        <dbReference type="ChEBI" id="CHEBI:58262"/>
        <dbReference type="ChEBI" id="CHEBI:58349"/>
        <dbReference type="EC" id="1.1.1.267"/>
    </reaction>
    <physiologicalReaction direction="right-to-left" evidence="8">
        <dbReference type="Rhea" id="RHEA:13719"/>
    </physiologicalReaction>
</comment>
<keyword evidence="9" id="KW-0460">Magnesium</keyword>
<feature type="binding site" evidence="9">
    <location>
        <position position="158"/>
    </location>
    <ligand>
        <name>1-deoxy-D-xylulose 5-phosphate</name>
        <dbReference type="ChEBI" id="CHEBI:57792"/>
    </ligand>
</feature>
<feature type="binding site" evidence="9">
    <location>
        <position position="157"/>
    </location>
    <ligand>
        <name>Mn(2+)</name>
        <dbReference type="ChEBI" id="CHEBI:29035"/>
    </ligand>
</feature>
<dbReference type="InterPro" id="IPR036291">
    <property type="entry name" value="NAD(P)-bd_dom_sf"/>
</dbReference>
<feature type="binding site" evidence="9">
    <location>
        <position position="131"/>
    </location>
    <ligand>
        <name>NADPH</name>
        <dbReference type="ChEBI" id="CHEBI:57783"/>
    </ligand>
</feature>
<dbReference type="Gene3D" id="3.40.50.720">
    <property type="entry name" value="NAD(P)-binding Rossmann-like Domain"/>
    <property type="match status" value="1"/>
</dbReference>
<reference evidence="14" key="1">
    <citation type="submission" date="2017-06" db="EMBL/GenBank/DDBJ databases">
        <authorList>
            <person name="Varghese N."/>
            <person name="Submissions S."/>
        </authorList>
    </citation>
    <scope>NUCLEOTIDE SEQUENCE [LARGE SCALE GENOMIC DNA]</scope>
    <source>
        <strain evidence="14">DSM 137</strain>
    </source>
</reference>
<dbReference type="Proteomes" id="UP000198418">
    <property type="component" value="Unassembled WGS sequence"/>
</dbReference>
<feature type="binding site" evidence="9">
    <location>
        <position position="159"/>
    </location>
    <ligand>
        <name>Mn(2+)</name>
        <dbReference type="ChEBI" id="CHEBI:29035"/>
    </ligand>
</feature>
<feature type="binding site" evidence="9">
    <location>
        <position position="225"/>
    </location>
    <ligand>
        <name>1-deoxy-D-xylulose 5-phosphate</name>
        <dbReference type="ChEBI" id="CHEBI:57792"/>
    </ligand>
</feature>